<feature type="domain" description="Putative ER transporter 6TM N-terminal" evidence="8">
    <location>
        <begin position="49"/>
        <end position="536"/>
    </location>
</feature>
<feature type="transmembrane region" description="Helical" evidence="6">
    <location>
        <begin position="211"/>
        <end position="231"/>
    </location>
</feature>
<feature type="compositionally biased region" description="Polar residues" evidence="5">
    <location>
        <begin position="1"/>
        <end position="21"/>
    </location>
</feature>
<evidence type="ECO:0000256" key="5">
    <source>
        <dbReference type="SAM" id="MobiDB-lite"/>
    </source>
</evidence>
<feature type="transmembrane region" description="Helical" evidence="6">
    <location>
        <begin position="730"/>
        <end position="751"/>
    </location>
</feature>
<reference evidence="10" key="1">
    <citation type="submission" date="2014-06" db="EMBL/GenBank/DDBJ databases">
        <authorList>
            <person name="Ju J."/>
            <person name="Zhang J."/>
        </authorList>
    </citation>
    <scope>NUCLEOTIDE SEQUENCE</scope>
    <source>
        <strain evidence="10">SscI8</strain>
    </source>
</reference>
<dbReference type="InterPro" id="IPR018823">
    <property type="entry name" value="ArAE_2_N"/>
</dbReference>
<organism evidence="10">
    <name type="scientific">Sporisorium scitamineum</name>
    <dbReference type="NCBI Taxonomy" id="49012"/>
    <lineage>
        <taxon>Eukaryota</taxon>
        <taxon>Fungi</taxon>
        <taxon>Dikarya</taxon>
        <taxon>Basidiomycota</taxon>
        <taxon>Ustilaginomycotina</taxon>
        <taxon>Ustilaginomycetes</taxon>
        <taxon>Ustilaginales</taxon>
        <taxon>Ustilaginaceae</taxon>
        <taxon>Sporisorium</taxon>
    </lineage>
</organism>
<name>A0A127ZER4_9BASI</name>
<dbReference type="AlphaFoldDB" id="A0A127ZER4"/>
<dbReference type="InterPro" id="IPR049453">
    <property type="entry name" value="Memb_transporter_dom"/>
</dbReference>
<evidence type="ECO:0000256" key="6">
    <source>
        <dbReference type="SAM" id="Phobius"/>
    </source>
</evidence>
<evidence type="ECO:0000313" key="10">
    <source>
        <dbReference type="EMBL" id="CDU24611.1"/>
    </source>
</evidence>
<feature type="transmembrane region" description="Helical" evidence="6">
    <location>
        <begin position="789"/>
        <end position="806"/>
    </location>
</feature>
<evidence type="ECO:0000259" key="9">
    <source>
        <dbReference type="Pfam" id="PF13515"/>
    </source>
</evidence>
<feature type="compositionally biased region" description="Polar residues" evidence="5">
    <location>
        <begin position="709"/>
        <end position="721"/>
    </location>
</feature>
<feature type="transmembrane region" description="Helical" evidence="6">
    <location>
        <begin position="812"/>
        <end position="831"/>
    </location>
</feature>
<keyword evidence="4 6" id="KW-0472">Membrane</keyword>
<feature type="domain" description="DUF2421" evidence="7">
    <location>
        <begin position="897"/>
        <end position="1184"/>
    </location>
</feature>
<dbReference type="EMBL" id="LK056680">
    <property type="protein sequence ID" value="CDU24611.1"/>
    <property type="molecule type" value="Genomic_DNA"/>
</dbReference>
<evidence type="ECO:0000256" key="2">
    <source>
        <dbReference type="ARBA" id="ARBA00022692"/>
    </source>
</evidence>
<dbReference type="PANTHER" id="PTHR37994:SF3">
    <property type="entry name" value="ER TRANSPORTER 6TM N-TERMINAL DOMAIN-CONTAINING PROTEIN"/>
    <property type="match status" value="1"/>
</dbReference>
<feature type="transmembrane region" description="Helical" evidence="6">
    <location>
        <begin position="110"/>
        <end position="129"/>
    </location>
</feature>
<dbReference type="Pfam" id="PF13515">
    <property type="entry name" value="FUSC_2"/>
    <property type="match status" value="1"/>
</dbReference>
<comment type="subcellular location">
    <subcellularLocation>
        <location evidence="1">Membrane</location>
        <topology evidence="1">Multi-pass membrane protein</topology>
    </subcellularLocation>
</comment>
<evidence type="ECO:0000259" key="7">
    <source>
        <dbReference type="Pfam" id="PF10334"/>
    </source>
</evidence>
<sequence>MSTQPPASTVQDATETSSNSAEDAGHNRPATSKAKREQEAAKPNKPSKLPSWVKDNLTSARSWRTIARCWVATWANFVLMVPGPSLGVLGQAAFFGCMFTLMIPPSYPFFLFFIAFSLLAIGALIGWAWGCAAMAAATRARSQQLLQAATQRVRSSAASSTSPEAYVQVAVFKGEFLEVRSSAVFGIFLMLGVYFVAVLQVKLPKLKIGSIFLLIVLDIMTSYGPLFPYATYKLGEIFMVPIGCSLAICLASQILIFPETLAYAWQLRFVSILGINRDLLRLHSSALADLSQLYDPATHLSAHAHGDQPSNDLLHQHVNAKDNAAKIAAALLADAKANRTTIAEQIEDINGQSSFLGMEFYRSYMSAHDMKVALCKTRTVNLQLRLLNSFWRLLNREFGLTDPHTYDENWDPTKAEQGYQVDGEHGNEALPTKDRLEPIKLHETSVIHRICRDVRESEAAQQVPMPRMLNILLSVAAPSLDAAADSIQAVQDYFEANLSWRQKKPIDQVLHQLHETKTLESARHGLLNDKRLELMQPYADHFRTLHPDLDLTEHFLQTKESIHSFRDGGRPLHVCLVYVTNLLDALDSALRLHEEVLAAADRAGSKKRIWAPKRLGRLFAILRSDKRGSSDGLDRFGPGDGRFDREDVIDSDFREDRAHTASSTDSNLSTNLADHLEGESDVDSDDDNAARSSSTRSSRPVDEEGSPNAKASTSNDSSNMPKRQHKNSHLLLLYALRMCIATFAIWITAVIPHSAYFVYQHRGIWALIMAQTAAALSGGELIFTFAMRIIGTVVGLLYGAVMWYISTGNGRGNAYGLAATAAVGYIPLIFLRVWAPKMLLLPSIMMGVSVVLIVGYSWIDTHLHVLANSGIGIDVAWKRALLVIIGMFVALIVMVFPRPVSSRLLLRKNMAKVTRQLNDLFVDVMEAWIARNRIHAQEVERSGFANKAVADGDKTVSSGDAIDKLWQEREPVIRARFMAIATQVSSYPMQIGLASMDFHIRGRWPAERYVEIAAIHATLVEPLGAILSSVRAFDQLATSSDGDVIQRTATMKADRSQNDWQVLLSLSTSLLDPQHLAEICTMFDLLSKALKNGERLNHASFSLLENHFKYAARNRSLERFLRRRAAAEKGEGEQGATEGEDVLSWSVLLDPMYLRYTTATMASITLVAQLDKFKAVVQDLVGESSLRGFDMLKEQYDERTYRAAAAINDL</sequence>
<feature type="transmembrane region" description="Helical" evidence="6">
    <location>
        <begin position="838"/>
        <end position="859"/>
    </location>
</feature>
<keyword evidence="2 6" id="KW-0812">Transmembrane</keyword>
<evidence type="ECO:0000256" key="3">
    <source>
        <dbReference type="ARBA" id="ARBA00022989"/>
    </source>
</evidence>
<protein>
    <recommendedName>
        <fullName evidence="11">ER transporter 6TM N-terminal domain-containing protein</fullName>
    </recommendedName>
</protein>
<feature type="transmembrane region" description="Helical" evidence="6">
    <location>
        <begin position="182"/>
        <end position="199"/>
    </location>
</feature>
<evidence type="ECO:0008006" key="11">
    <source>
        <dbReference type="Google" id="ProtNLM"/>
    </source>
</evidence>
<dbReference type="GO" id="GO:0016020">
    <property type="term" value="C:membrane"/>
    <property type="evidence" value="ECO:0007669"/>
    <property type="project" value="UniProtKB-SubCell"/>
</dbReference>
<keyword evidence="3 6" id="KW-1133">Transmembrane helix</keyword>
<gene>
    <name evidence="10" type="ORF">SPSC_04444</name>
</gene>
<feature type="transmembrane region" description="Helical" evidence="6">
    <location>
        <begin position="237"/>
        <end position="258"/>
    </location>
</feature>
<proteinExistence type="predicted"/>
<dbReference type="InterPro" id="IPR018820">
    <property type="entry name" value="BRE4-related_DUF2421"/>
</dbReference>
<dbReference type="OrthoDB" id="2274698at2759"/>
<feature type="region of interest" description="Disordered" evidence="5">
    <location>
        <begin position="1"/>
        <end position="52"/>
    </location>
</feature>
<feature type="transmembrane region" description="Helical" evidence="6">
    <location>
        <begin position="763"/>
        <end position="782"/>
    </location>
</feature>
<feature type="region of interest" description="Disordered" evidence="5">
    <location>
        <begin position="677"/>
        <end position="723"/>
    </location>
</feature>
<dbReference type="PANTHER" id="PTHR37994">
    <property type="entry name" value="ARAE_2_N DOMAIN-CONTAINING PROTEIN-RELATED"/>
    <property type="match status" value="1"/>
</dbReference>
<evidence type="ECO:0000256" key="1">
    <source>
        <dbReference type="ARBA" id="ARBA00004141"/>
    </source>
</evidence>
<dbReference type="Pfam" id="PF10337">
    <property type="entry name" value="ArAE_2_N"/>
    <property type="match status" value="1"/>
</dbReference>
<accession>A0A127ZER4</accession>
<feature type="domain" description="Integral membrane bound transporter" evidence="9">
    <location>
        <begin position="745"/>
        <end position="893"/>
    </location>
</feature>
<evidence type="ECO:0000259" key="8">
    <source>
        <dbReference type="Pfam" id="PF10337"/>
    </source>
</evidence>
<evidence type="ECO:0000256" key="4">
    <source>
        <dbReference type="ARBA" id="ARBA00023136"/>
    </source>
</evidence>
<feature type="transmembrane region" description="Helical" evidence="6">
    <location>
        <begin position="879"/>
        <end position="900"/>
    </location>
</feature>
<dbReference type="Pfam" id="PF10334">
    <property type="entry name" value="BRE4"/>
    <property type="match status" value="1"/>
</dbReference>